<dbReference type="InterPro" id="IPR051172">
    <property type="entry name" value="Chlamydia_OmcB"/>
</dbReference>
<reference evidence="4 5" key="1">
    <citation type="submission" date="2019-02" db="EMBL/GenBank/DDBJ databases">
        <title>Deep-cultivation of Planctomycetes and their phenomic and genomic characterization uncovers novel biology.</title>
        <authorList>
            <person name="Wiegand S."/>
            <person name="Jogler M."/>
            <person name="Boedeker C."/>
            <person name="Pinto D."/>
            <person name="Vollmers J."/>
            <person name="Rivas-Marin E."/>
            <person name="Kohn T."/>
            <person name="Peeters S.H."/>
            <person name="Heuer A."/>
            <person name="Rast P."/>
            <person name="Oberbeckmann S."/>
            <person name="Bunk B."/>
            <person name="Jeske O."/>
            <person name="Meyerdierks A."/>
            <person name="Storesund J.E."/>
            <person name="Kallscheuer N."/>
            <person name="Luecker S."/>
            <person name="Lage O.M."/>
            <person name="Pohl T."/>
            <person name="Merkel B.J."/>
            <person name="Hornburger P."/>
            <person name="Mueller R.-W."/>
            <person name="Bruemmer F."/>
            <person name="Labrenz M."/>
            <person name="Spormann A.M."/>
            <person name="Op den Camp H."/>
            <person name="Overmann J."/>
            <person name="Amann R."/>
            <person name="Jetten M.S.M."/>
            <person name="Mascher T."/>
            <person name="Medema M.H."/>
            <person name="Devos D.P."/>
            <person name="Kaster A.-K."/>
            <person name="Ovreas L."/>
            <person name="Rohde M."/>
            <person name="Galperin M.Y."/>
            <person name="Jogler C."/>
        </authorList>
    </citation>
    <scope>NUCLEOTIDE SEQUENCE [LARGE SCALE GENOMIC DNA]</scope>
    <source>
        <strain evidence="4 5">V22</strain>
    </source>
</reference>
<accession>A0A517T3U2</accession>
<dbReference type="PANTHER" id="PTHR34819:SF3">
    <property type="entry name" value="CELL SURFACE PROTEIN"/>
    <property type="match status" value="1"/>
</dbReference>
<evidence type="ECO:0000256" key="2">
    <source>
        <dbReference type="SAM" id="SignalP"/>
    </source>
</evidence>
<evidence type="ECO:0000256" key="1">
    <source>
        <dbReference type="SAM" id="MobiDB-lite"/>
    </source>
</evidence>
<dbReference type="InterPro" id="IPR001434">
    <property type="entry name" value="OmcB-like_DUF11"/>
</dbReference>
<gene>
    <name evidence="4" type="primary">omcB_1</name>
    <name evidence="4" type="ORF">V22_02440</name>
</gene>
<evidence type="ECO:0000259" key="3">
    <source>
        <dbReference type="Pfam" id="PF01345"/>
    </source>
</evidence>
<dbReference type="InterPro" id="IPR013783">
    <property type="entry name" value="Ig-like_fold"/>
</dbReference>
<feature type="chain" id="PRO_5021793144" evidence="2">
    <location>
        <begin position="24"/>
        <end position="683"/>
    </location>
</feature>
<dbReference type="KEGG" id="chya:V22_02440"/>
<dbReference type="EMBL" id="CP036316">
    <property type="protein sequence ID" value="QDT63045.1"/>
    <property type="molecule type" value="Genomic_DNA"/>
</dbReference>
<feature type="domain" description="DUF11" evidence="3">
    <location>
        <begin position="577"/>
        <end position="667"/>
    </location>
</feature>
<feature type="domain" description="DUF11" evidence="3">
    <location>
        <begin position="463"/>
        <end position="543"/>
    </location>
</feature>
<name>A0A517T3U2_9PLAN</name>
<feature type="compositionally biased region" description="Polar residues" evidence="1">
    <location>
        <begin position="170"/>
        <end position="180"/>
    </location>
</feature>
<sequence precursor="true">MRLRTFILASCGIVCMAFTVGLGQDGFVTGGRTGAGSQEAANTLSQGTAPTNTGLKNYYQALFGKQAPQTLAPNSEATQAQQATSRKVTILDNAVQPAAGNTENMGRGAFNANFVQSAEDTAPKITQVGGYKPAATPAAGSNPFAALDYPAAPSQVQSAGGFQAGPQPKLTVNTPPATTPSNRIRLTTAVGSDSAANIISPPVPTIPAANPSISTVEENTTAIKEAAAYTGRQSSGLTLEWTPRGEINVGQECQLDLIVTNTGETAAKECEIDAYFPATVRLLSTDPTATDNGDHITWKLGSLDAGKKQIISTTLMPSARGDLNVAAFVRTLNTAGAEFTVREPLLVVDVSGPDRVVIGDPATHTIKVNNPGTGTAKDVLVEAIIPEGLEHAKGKRLSMNIGSLSPGETRVIRLALAAIQGGSQAVSVTATAGGLLKQVAQNETFVVAPSLRLEIDGPGLRYVGREATYTLNITNDGPTANNNVRVSHKIPEGFEFVSADQSGRFDKGSRLATWFVGRLNPGESKQLHCNLEASKLGDFVHHAGAISEHGARAETSFATSIDGTASLVLEIFDLDDPVEVGVETAYEVRLKNEGTKASNNVDVSCKLPPGVTLIDTKAPTQFRVEGSVIFFKPLETLAPGKTASYVIRVKGEAEGNHRFRARLASDSVTEPLIFEELTKFYRD</sequence>
<feature type="region of interest" description="Disordered" evidence="1">
    <location>
        <begin position="157"/>
        <end position="180"/>
    </location>
</feature>
<dbReference type="OrthoDB" id="282600at2"/>
<protein>
    <submittedName>
        <fullName evidence="4">Large cysteine-rich periplasmic protein OmcB</fullName>
    </submittedName>
</protein>
<feature type="signal peptide" evidence="2">
    <location>
        <begin position="1"/>
        <end position="23"/>
    </location>
</feature>
<dbReference type="RefSeq" id="WP_145259048.1">
    <property type="nucleotide sequence ID" value="NZ_CP036316.1"/>
</dbReference>
<dbReference type="Gene3D" id="2.60.40.10">
    <property type="entry name" value="Immunoglobulins"/>
    <property type="match status" value="4"/>
</dbReference>
<dbReference type="AlphaFoldDB" id="A0A517T3U2"/>
<keyword evidence="2" id="KW-0732">Signal</keyword>
<evidence type="ECO:0000313" key="4">
    <source>
        <dbReference type="EMBL" id="QDT63045.1"/>
    </source>
</evidence>
<dbReference type="NCBIfam" id="TIGR01451">
    <property type="entry name" value="B_ant_repeat"/>
    <property type="match status" value="2"/>
</dbReference>
<dbReference type="Proteomes" id="UP000319976">
    <property type="component" value="Chromosome"/>
</dbReference>
<feature type="domain" description="DUF11" evidence="3">
    <location>
        <begin position="245"/>
        <end position="331"/>
    </location>
</feature>
<proteinExistence type="predicted"/>
<dbReference type="Pfam" id="PF01345">
    <property type="entry name" value="DUF11"/>
    <property type="match status" value="4"/>
</dbReference>
<evidence type="ECO:0000313" key="5">
    <source>
        <dbReference type="Proteomes" id="UP000319976"/>
    </source>
</evidence>
<feature type="domain" description="DUF11" evidence="3">
    <location>
        <begin position="352"/>
        <end position="431"/>
    </location>
</feature>
<dbReference type="InterPro" id="IPR047589">
    <property type="entry name" value="DUF11_rpt"/>
</dbReference>
<organism evidence="4 5">
    <name type="scientific">Calycomorphotria hydatis</name>
    <dbReference type="NCBI Taxonomy" id="2528027"/>
    <lineage>
        <taxon>Bacteria</taxon>
        <taxon>Pseudomonadati</taxon>
        <taxon>Planctomycetota</taxon>
        <taxon>Planctomycetia</taxon>
        <taxon>Planctomycetales</taxon>
        <taxon>Planctomycetaceae</taxon>
        <taxon>Calycomorphotria</taxon>
    </lineage>
</organism>
<keyword evidence="5" id="KW-1185">Reference proteome</keyword>
<dbReference type="PANTHER" id="PTHR34819">
    <property type="entry name" value="LARGE CYSTEINE-RICH PERIPLASMIC PROTEIN OMCB"/>
    <property type="match status" value="1"/>
</dbReference>